<accession>A0A9D2IL02</accession>
<evidence type="ECO:0000256" key="1">
    <source>
        <dbReference type="SAM" id="Phobius"/>
    </source>
</evidence>
<feature type="transmembrane region" description="Helical" evidence="1">
    <location>
        <begin position="206"/>
        <end position="225"/>
    </location>
</feature>
<dbReference type="EMBL" id="DXCC01000006">
    <property type="protein sequence ID" value="HIZ14804.1"/>
    <property type="molecule type" value="Genomic_DNA"/>
</dbReference>
<reference evidence="2" key="1">
    <citation type="journal article" date="2021" name="PeerJ">
        <title>Extensive microbial diversity within the chicken gut microbiome revealed by metagenomics and culture.</title>
        <authorList>
            <person name="Gilroy R."/>
            <person name="Ravi A."/>
            <person name="Getino M."/>
            <person name="Pursley I."/>
            <person name="Horton D.L."/>
            <person name="Alikhan N.F."/>
            <person name="Baker D."/>
            <person name="Gharbi K."/>
            <person name="Hall N."/>
            <person name="Watson M."/>
            <person name="Adriaenssens E.M."/>
            <person name="Foster-Nyarko E."/>
            <person name="Jarju S."/>
            <person name="Secka A."/>
            <person name="Antonio M."/>
            <person name="Oren A."/>
            <person name="Chaudhuri R.R."/>
            <person name="La Ragione R."/>
            <person name="Hildebrand F."/>
            <person name="Pallen M.J."/>
        </authorList>
    </citation>
    <scope>NUCLEOTIDE SEQUENCE</scope>
    <source>
        <strain evidence="2">ChiHjej11B10-19426</strain>
    </source>
</reference>
<reference evidence="2" key="2">
    <citation type="submission" date="2021-04" db="EMBL/GenBank/DDBJ databases">
        <authorList>
            <person name="Gilroy R."/>
        </authorList>
    </citation>
    <scope>NUCLEOTIDE SEQUENCE</scope>
    <source>
        <strain evidence="2">ChiHjej11B10-19426</strain>
    </source>
</reference>
<protein>
    <submittedName>
        <fullName evidence="2">DUF2975 domain-containing protein</fullName>
    </submittedName>
</protein>
<name>A0A9D2IL02_9BACT</name>
<keyword evidence="1" id="KW-1133">Transmembrane helix</keyword>
<dbReference type="InterPro" id="IPR021354">
    <property type="entry name" value="DUF2975"/>
</dbReference>
<sequence>MNSRKVILRRITALYVVFFVVIAIGVVRSLGLGGDAFHTGLNDGRRMYAEQQRSDRSTWVMYDVGMATSAVGFDVPVRRDTTAGSTTVYARPASLDFKVSVSGQEPFAGRTLDNLRMLCGILSVLIYAAVFVILFIVIGALRRSIRNDSGFSRTNIALTRVIGLLLILASLLFSLTLWLEARMVAPYLEGTAYVVNTSFPFNFSELLMGVVIFVIAEIFSINATLTEEQKLTI</sequence>
<keyword evidence="1" id="KW-0472">Membrane</keyword>
<feature type="transmembrane region" description="Helical" evidence="1">
    <location>
        <begin position="115"/>
        <end position="141"/>
    </location>
</feature>
<feature type="transmembrane region" description="Helical" evidence="1">
    <location>
        <begin position="161"/>
        <end position="179"/>
    </location>
</feature>
<dbReference type="Proteomes" id="UP000824014">
    <property type="component" value="Unassembled WGS sequence"/>
</dbReference>
<dbReference type="Pfam" id="PF11188">
    <property type="entry name" value="DUF2975"/>
    <property type="match status" value="1"/>
</dbReference>
<keyword evidence="1" id="KW-0812">Transmembrane</keyword>
<evidence type="ECO:0000313" key="3">
    <source>
        <dbReference type="Proteomes" id="UP000824014"/>
    </source>
</evidence>
<organism evidence="2 3">
    <name type="scientific">Candidatus Tidjanibacter faecipullorum</name>
    <dbReference type="NCBI Taxonomy" id="2838766"/>
    <lineage>
        <taxon>Bacteria</taxon>
        <taxon>Pseudomonadati</taxon>
        <taxon>Bacteroidota</taxon>
        <taxon>Bacteroidia</taxon>
        <taxon>Bacteroidales</taxon>
        <taxon>Rikenellaceae</taxon>
        <taxon>Tidjanibacter</taxon>
    </lineage>
</organism>
<comment type="caution">
    <text evidence="2">The sequence shown here is derived from an EMBL/GenBank/DDBJ whole genome shotgun (WGS) entry which is preliminary data.</text>
</comment>
<feature type="transmembrane region" description="Helical" evidence="1">
    <location>
        <begin position="12"/>
        <end position="31"/>
    </location>
</feature>
<proteinExistence type="predicted"/>
<gene>
    <name evidence="2" type="ORF">H9816_02670</name>
</gene>
<dbReference type="AlphaFoldDB" id="A0A9D2IL02"/>
<evidence type="ECO:0000313" key="2">
    <source>
        <dbReference type="EMBL" id="HIZ14804.1"/>
    </source>
</evidence>